<accession>A0A411HG35</accession>
<dbReference type="AlphaFoldDB" id="A0A411HG35"/>
<dbReference type="OrthoDB" id="6006510at2"/>
<evidence type="ECO:0000313" key="2">
    <source>
        <dbReference type="EMBL" id="QBB69458.1"/>
    </source>
</evidence>
<reference evidence="2 3" key="1">
    <citation type="submission" date="2019-01" db="EMBL/GenBank/DDBJ databases">
        <title>Pseudolysobacter antarctica gen. nov., sp. nov., isolated from Fildes Peninsula, Antarctica.</title>
        <authorList>
            <person name="Wei Z."/>
            <person name="Peng F."/>
        </authorList>
    </citation>
    <scope>NUCLEOTIDE SEQUENCE [LARGE SCALE GENOMIC DNA]</scope>
    <source>
        <strain evidence="2 3">AQ6-296</strain>
    </source>
</reference>
<dbReference type="Proteomes" id="UP000291562">
    <property type="component" value="Chromosome"/>
</dbReference>
<feature type="signal peptide" evidence="1">
    <location>
        <begin position="1"/>
        <end position="25"/>
    </location>
</feature>
<organism evidence="2 3">
    <name type="scientific">Pseudolysobacter antarcticus</name>
    <dbReference type="NCBI Taxonomy" id="2511995"/>
    <lineage>
        <taxon>Bacteria</taxon>
        <taxon>Pseudomonadati</taxon>
        <taxon>Pseudomonadota</taxon>
        <taxon>Gammaproteobacteria</taxon>
        <taxon>Lysobacterales</taxon>
        <taxon>Rhodanobacteraceae</taxon>
        <taxon>Pseudolysobacter</taxon>
    </lineage>
</organism>
<dbReference type="KEGG" id="xbc:ELE36_03185"/>
<keyword evidence="3" id="KW-1185">Reference proteome</keyword>
<evidence type="ECO:0000256" key="1">
    <source>
        <dbReference type="SAM" id="SignalP"/>
    </source>
</evidence>
<proteinExistence type="predicted"/>
<dbReference type="RefSeq" id="WP_129831714.1">
    <property type="nucleotide sequence ID" value="NZ_CP035704.1"/>
</dbReference>
<protein>
    <submittedName>
        <fullName evidence="2">Uncharacterized protein</fullName>
    </submittedName>
</protein>
<dbReference type="EMBL" id="CP035704">
    <property type="protein sequence ID" value="QBB69458.1"/>
    <property type="molecule type" value="Genomic_DNA"/>
</dbReference>
<keyword evidence="1" id="KW-0732">Signal</keyword>
<evidence type="ECO:0000313" key="3">
    <source>
        <dbReference type="Proteomes" id="UP000291562"/>
    </source>
</evidence>
<feature type="chain" id="PRO_5019540993" evidence="1">
    <location>
        <begin position="26"/>
        <end position="179"/>
    </location>
</feature>
<gene>
    <name evidence="2" type="ORF">ELE36_03185</name>
</gene>
<name>A0A411HG35_9GAMM</name>
<sequence>MSIKKSASAATLALLAAFCGSSAWADGSEQSGKVSLTLTHVRALLSTGSQDPAHDKDCTAQLKQPSSRYVGMRVSTSYSIDPKTLIESATSMFLSPVSPRPVELSVKMWALGLAGVYAFGAFHPAALPDRVVRFQIGLDFKNAVSTFLVVNPPSVGYNCWISSATTAPVASDFANPESK</sequence>